<evidence type="ECO:0000256" key="2">
    <source>
        <dbReference type="ARBA" id="ARBA00022723"/>
    </source>
</evidence>
<dbReference type="GO" id="GO:0008270">
    <property type="term" value="F:zinc ion binding"/>
    <property type="evidence" value="ECO:0007669"/>
    <property type="project" value="UniProtKB-KW"/>
</dbReference>
<keyword evidence="4" id="KW-0863">Zinc-finger</keyword>
<keyword evidence="7" id="KW-0238">DNA-binding</keyword>
<keyword evidence="3" id="KW-0677">Repeat</keyword>
<dbReference type="HOGENOM" id="CLU_1595339_0_0_1"/>
<evidence type="ECO:0000256" key="10">
    <source>
        <dbReference type="SAM" id="MobiDB-lite"/>
    </source>
</evidence>
<dbReference type="PANTHER" id="PTHR24383:SF20">
    <property type="entry name" value="C2H2-TYPE DOMAIN-CONTAINING PROTEIN"/>
    <property type="match status" value="1"/>
</dbReference>
<evidence type="ECO:0000256" key="8">
    <source>
        <dbReference type="ARBA" id="ARBA00023163"/>
    </source>
</evidence>
<accession>E3LB89</accession>
<feature type="compositionally biased region" description="Low complexity" evidence="10">
    <location>
        <begin position="146"/>
        <end position="159"/>
    </location>
</feature>
<gene>
    <name evidence="11" type="ORF">PGTG_19825</name>
</gene>
<feature type="compositionally biased region" description="Basic and acidic residues" evidence="10">
    <location>
        <begin position="71"/>
        <end position="84"/>
    </location>
</feature>
<dbReference type="KEGG" id="pgr:PGTG_19825"/>
<keyword evidence="6" id="KW-0805">Transcription regulation</keyword>
<name>E3LB89_PUCGT</name>
<dbReference type="GO" id="GO:0005634">
    <property type="term" value="C:nucleus"/>
    <property type="evidence" value="ECO:0007669"/>
    <property type="project" value="UniProtKB-SubCell"/>
</dbReference>
<dbReference type="EMBL" id="DS178410">
    <property type="protein sequence ID" value="EFP93814.1"/>
    <property type="molecule type" value="Genomic_DNA"/>
</dbReference>
<evidence type="ECO:0000256" key="5">
    <source>
        <dbReference type="ARBA" id="ARBA00022833"/>
    </source>
</evidence>
<dbReference type="RefSeq" id="XP_003338233.1">
    <property type="nucleotide sequence ID" value="XM_003338185.1"/>
</dbReference>
<dbReference type="PANTHER" id="PTHR24383">
    <property type="entry name" value="ZINC FINGER PROTEIN"/>
    <property type="match status" value="1"/>
</dbReference>
<reference evidence="12" key="2">
    <citation type="journal article" date="2011" name="Proc. Natl. Acad. Sci. U.S.A.">
        <title>Obligate biotrophy features unraveled by the genomic analysis of rust fungi.</title>
        <authorList>
            <person name="Duplessis S."/>
            <person name="Cuomo C.A."/>
            <person name="Lin Y.-C."/>
            <person name="Aerts A."/>
            <person name="Tisserant E."/>
            <person name="Veneault-Fourrey C."/>
            <person name="Joly D.L."/>
            <person name="Hacquard S."/>
            <person name="Amselem J."/>
            <person name="Cantarel B.L."/>
            <person name="Chiu R."/>
            <person name="Coutinho P.M."/>
            <person name="Feau N."/>
            <person name="Field M."/>
            <person name="Frey P."/>
            <person name="Gelhaye E."/>
            <person name="Goldberg J."/>
            <person name="Grabherr M.G."/>
            <person name="Kodira C.D."/>
            <person name="Kohler A."/>
            <person name="Kuees U."/>
            <person name="Lindquist E.A."/>
            <person name="Lucas S.M."/>
            <person name="Mago R."/>
            <person name="Mauceli E."/>
            <person name="Morin E."/>
            <person name="Murat C."/>
            <person name="Pangilinan J.L."/>
            <person name="Park R."/>
            <person name="Pearson M."/>
            <person name="Quesneville H."/>
            <person name="Rouhier N."/>
            <person name="Sakthikumar S."/>
            <person name="Salamov A.A."/>
            <person name="Schmutz J."/>
            <person name="Selles B."/>
            <person name="Shapiro H."/>
            <person name="Tanguay P."/>
            <person name="Tuskan G.A."/>
            <person name="Henrissat B."/>
            <person name="Van de Peer Y."/>
            <person name="Rouze P."/>
            <person name="Ellis J.G."/>
            <person name="Dodds P.N."/>
            <person name="Schein J.E."/>
            <person name="Zhong S."/>
            <person name="Hamelin R.C."/>
            <person name="Grigoriev I.V."/>
            <person name="Szabo L.J."/>
            <person name="Martin F."/>
        </authorList>
    </citation>
    <scope>NUCLEOTIDE SEQUENCE [LARGE SCALE GENOMIC DNA]</scope>
    <source>
        <strain evidence="12">CRL 75-36-700-3 / race SCCL</strain>
    </source>
</reference>
<protein>
    <submittedName>
        <fullName evidence="11">Uncharacterized protein</fullName>
    </submittedName>
</protein>
<feature type="region of interest" description="Disordered" evidence="10">
    <location>
        <begin position="132"/>
        <end position="180"/>
    </location>
</feature>
<sequence>MIKGQDFEGCSDQAQDEDFNCRSVKLQNEVDNLEDIEWDNRSNLDMNAAPDLYQPGQLLTSETVPEDCDSHPFPENSHVEHHPDQFNPSNYYDHSNYCASDLDENPENKSVLDESSFNGVFDNGGFDDGGYNTGGFDNGGFDDGSFDNGGFDNGSFDNGGFDDDGYDNGGFDNDDGLTYY</sequence>
<comment type="subcellular location">
    <subcellularLocation>
        <location evidence="1">Nucleus</location>
    </subcellularLocation>
</comment>
<keyword evidence="12" id="KW-1185">Reference proteome</keyword>
<dbReference type="GeneID" id="10535268"/>
<proteinExistence type="predicted"/>
<keyword evidence="5" id="KW-0862">Zinc</keyword>
<evidence type="ECO:0000256" key="1">
    <source>
        <dbReference type="ARBA" id="ARBA00004123"/>
    </source>
</evidence>
<dbReference type="VEuPathDB" id="FungiDB:PGTG_19825"/>
<evidence type="ECO:0000256" key="3">
    <source>
        <dbReference type="ARBA" id="ARBA00022737"/>
    </source>
</evidence>
<evidence type="ECO:0000313" key="11">
    <source>
        <dbReference type="EMBL" id="EFP93814.1"/>
    </source>
</evidence>
<dbReference type="Proteomes" id="UP000008783">
    <property type="component" value="Unassembled WGS sequence"/>
</dbReference>
<keyword evidence="2" id="KW-0479">Metal-binding</keyword>
<dbReference type="InParanoid" id="E3LB89"/>
<keyword evidence="8" id="KW-0804">Transcription</keyword>
<dbReference type="GO" id="GO:0003677">
    <property type="term" value="F:DNA binding"/>
    <property type="evidence" value="ECO:0007669"/>
    <property type="project" value="UniProtKB-KW"/>
</dbReference>
<evidence type="ECO:0000313" key="12">
    <source>
        <dbReference type="Proteomes" id="UP000008783"/>
    </source>
</evidence>
<keyword evidence="9" id="KW-0539">Nucleus</keyword>
<feature type="region of interest" description="Disordered" evidence="10">
    <location>
        <begin position="71"/>
        <end position="92"/>
    </location>
</feature>
<organism evidence="11 12">
    <name type="scientific">Puccinia graminis f. sp. tritici (strain CRL 75-36-700-3 / race SCCL)</name>
    <name type="common">Black stem rust fungus</name>
    <dbReference type="NCBI Taxonomy" id="418459"/>
    <lineage>
        <taxon>Eukaryota</taxon>
        <taxon>Fungi</taxon>
        <taxon>Dikarya</taxon>
        <taxon>Basidiomycota</taxon>
        <taxon>Pucciniomycotina</taxon>
        <taxon>Pucciniomycetes</taxon>
        <taxon>Pucciniales</taxon>
        <taxon>Pucciniaceae</taxon>
        <taxon>Puccinia</taxon>
    </lineage>
</organism>
<evidence type="ECO:0000256" key="6">
    <source>
        <dbReference type="ARBA" id="ARBA00023015"/>
    </source>
</evidence>
<reference key="1">
    <citation type="submission" date="2007-01" db="EMBL/GenBank/DDBJ databases">
        <title>The Genome Sequence of Puccinia graminis f. sp. tritici Strain CRL 75-36-700-3.</title>
        <authorList>
            <consortium name="The Broad Institute Genome Sequencing Platform"/>
            <person name="Birren B."/>
            <person name="Lander E."/>
            <person name="Galagan J."/>
            <person name="Nusbaum C."/>
            <person name="Devon K."/>
            <person name="Cuomo C."/>
            <person name="Jaffe D."/>
            <person name="Butler J."/>
            <person name="Alvarez P."/>
            <person name="Gnerre S."/>
            <person name="Grabherr M."/>
            <person name="Mauceli E."/>
            <person name="Brockman W."/>
            <person name="Young S."/>
            <person name="LaButti K."/>
            <person name="Sykes S."/>
            <person name="DeCaprio D."/>
            <person name="Crawford M."/>
            <person name="Koehrsen M."/>
            <person name="Engels R."/>
            <person name="Montgomery P."/>
            <person name="Pearson M."/>
            <person name="Howarth C."/>
            <person name="Larson L."/>
            <person name="White J."/>
            <person name="Zeng Q."/>
            <person name="Kodira C."/>
            <person name="Yandava C."/>
            <person name="Alvarado L."/>
            <person name="O'Leary S."/>
            <person name="Szabo L."/>
            <person name="Dean R."/>
            <person name="Schein J."/>
        </authorList>
    </citation>
    <scope>NUCLEOTIDE SEQUENCE</scope>
    <source>
        <strain>CRL 75-36-700-3</strain>
    </source>
</reference>
<dbReference type="OrthoDB" id="10375761at2759"/>
<evidence type="ECO:0000256" key="7">
    <source>
        <dbReference type="ARBA" id="ARBA00023125"/>
    </source>
</evidence>
<evidence type="ECO:0000256" key="4">
    <source>
        <dbReference type="ARBA" id="ARBA00022771"/>
    </source>
</evidence>
<feature type="compositionally biased region" description="Gly residues" evidence="10">
    <location>
        <begin position="132"/>
        <end position="142"/>
    </location>
</feature>
<evidence type="ECO:0000256" key="9">
    <source>
        <dbReference type="ARBA" id="ARBA00023242"/>
    </source>
</evidence>
<dbReference type="AlphaFoldDB" id="E3LB89"/>